<reference evidence="2 3" key="1">
    <citation type="submission" date="2018-06" db="EMBL/GenBank/DDBJ databases">
        <title>Draft genome sequence of mcr-1-harboring Escherichia coli isolated from wound infection of a hospitalized patient, in Bolivia.</title>
        <authorList>
            <person name="Munoz M.E."/>
            <person name="Moura Q."/>
            <person name="Ventura P.R.M."/>
            <person name="Bustos L.R."/>
            <person name="Ovando B.G."/>
            <person name="Terrazas D.I.V."/>
            <person name="Yarhui N.B."/>
            <person name="Cerdeira L."/>
            <person name="Lincopan N."/>
        </authorList>
    </citation>
    <scope>NUCLEOTIDE SEQUENCE [LARGE SCALE GENOMIC DNA]</scope>
    <source>
        <strain evidence="2 3">EcMLT</strain>
    </source>
</reference>
<feature type="domain" description="Transcription-repair-coupling factor C-terminal" evidence="1">
    <location>
        <begin position="1"/>
        <end position="64"/>
    </location>
</feature>
<dbReference type="Proteomes" id="UP000249482">
    <property type="component" value="Unassembled WGS sequence"/>
</dbReference>
<dbReference type="InterPro" id="IPR037235">
    <property type="entry name" value="TRCF-like_C_D7"/>
</dbReference>
<evidence type="ECO:0000259" key="1">
    <source>
        <dbReference type="SMART" id="SM00982"/>
    </source>
</evidence>
<sequence length="90" mass="10040">IKVQLFERCGLPPDPARTLLDIARLRQQAQKLGIRKLEGNEKGGVIEFAEKNHVNPAWLIGLPISRVIICAISSLRARRALPISRSFSAR</sequence>
<name>A0A2W6PCJ1_ECOLX</name>
<dbReference type="InterPro" id="IPR005118">
    <property type="entry name" value="TRCF_C"/>
</dbReference>
<dbReference type="Pfam" id="PF03461">
    <property type="entry name" value="TRCF"/>
    <property type="match status" value="1"/>
</dbReference>
<evidence type="ECO:0000313" key="2">
    <source>
        <dbReference type="EMBL" id="PZT66149.1"/>
    </source>
</evidence>
<dbReference type="EMBL" id="QKWZ01000300">
    <property type="protein sequence ID" value="PZT66149.1"/>
    <property type="molecule type" value="Genomic_DNA"/>
</dbReference>
<protein>
    <recommendedName>
        <fullName evidence="1">Transcription-repair-coupling factor C-terminal domain-containing protein</fullName>
    </recommendedName>
</protein>
<dbReference type="SMART" id="SM00982">
    <property type="entry name" value="TRCF"/>
    <property type="match status" value="1"/>
</dbReference>
<comment type="caution">
    <text evidence="2">The sequence shown here is derived from an EMBL/GenBank/DDBJ whole genome shotgun (WGS) entry which is preliminary data.</text>
</comment>
<dbReference type="SUPFAM" id="SSF143517">
    <property type="entry name" value="TRCF domain-like"/>
    <property type="match status" value="1"/>
</dbReference>
<evidence type="ECO:0000313" key="3">
    <source>
        <dbReference type="Proteomes" id="UP000249482"/>
    </source>
</evidence>
<accession>A0A2W6PCJ1</accession>
<organism evidence="2 3">
    <name type="scientific">Escherichia coli</name>
    <dbReference type="NCBI Taxonomy" id="562"/>
    <lineage>
        <taxon>Bacteria</taxon>
        <taxon>Pseudomonadati</taxon>
        <taxon>Pseudomonadota</taxon>
        <taxon>Gammaproteobacteria</taxon>
        <taxon>Enterobacterales</taxon>
        <taxon>Enterobacteriaceae</taxon>
        <taxon>Escherichia</taxon>
    </lineage>
</organism>
<gene>
    <name evidence="2" type="ORF">DNQ45_12190</name>
</gene>
<dbReference type="AlphaFoldDB" id="A0A2W6PCJ1"/>
<proteinExistence type="predicted"/>
<feature type="non-terminal residue" evidence="2">
    <location>
        <position position="1"/>
    </location>
</feature>
<dbReference type="GO" id="GO:0006281">
    <property type="term" value="P:DNA repair"/>
    <property type="evidence" value="ECO:0007669"/>
    <property type="project" value="InterPro"/>
</dbReference>
<dbReference type="Gene3D" id="3.90.1150.50">
    <property type="entry name" value="Transcription-repair-coupling factor, D7 domain"/>
    <property type="match status" value="1"/>
</dbReference>